<feature type="region of interest" description="Disordered" evidence="1">
    <location>
        <begin position="1"/>
        <end position="261"/>
    </location>
</feature>
<accession>A0A6J4JC77</accession>
<dbReference type="GO" id="GO:0005524">
    <property type="term" value="F:ATP binding"/>
    <property type="evidence" value="ECO:0007669"/>
    <property type="project" value="UniProtKB-KW"/>
</dbReference>
<feature type="compositionally biased region" description="Basic residues" evidence="1">
    <location>
        <begin position="1"/>
        <end position="15"/>
    </location>
</feature>
<feature type="non-terminal residue" evidence="2">
    <location>
        <position position="261"/>
    </location>
</feature>
<gene>
    <name evidence="2" type="ORF">AVDCRST_MAG41-3091</name>
</gene>
<evidence type="ECO:0000313" key="2">
    <source>
        <dbReference type="EMBL" id="CAA9274172.1"/>
    </source>
</evidence>
<feature type="compositionally biased region" description="Basic residues" evidence="1">
    <location>
        <begin position="170"/>
        <end position="181"/>
    </location>
</feature>
<feature type="compositionally biased region" description="Basic and acidic residues" evidence="1">
    <location>
        <begin position="225"/>
        <end position="235"/>
    </location>
</feature>
<feature type="non-terminal residue" evidence="2">
    <location>
        <position position="1"/>
    </location>
</feature>
<reference evidence="2" key="1">
    <citation type="submission" date="2020-02" db="EMBL/GenBank/DDBJ databases">
        <authorList>
            <person name="Meier V. D."/>
        </authorList>
    </citation>
    <scope>NUCLEOTIDE SEQUENCE</scope>
    <source>
        <strain evidence="2">AVDCRST_MAG41</strain>
    </source>
</reference>
<keyword evidence="2" id="KW-0067">ATP-binding</keyword>
<dbReference type="EMBL" id="CADCTP010000281">
    <property type="protein sequence ID" value="CAA9274172.1"/>
    <property type="molecule type" value="Genomic_DNA"/>
</dbReference>
<keyword evidence="2" id="KW-0547">Nucleotide-binding</keyword>
<feature type="compositionally biased region" description="Basic and acidic residues" evidence="1">
    <location>
        <begin position="243"/>
        <end position="261"/>
    </location>
</feature>
<name>A0A6J4JC77_9ACTN</name>
<feature type="compositionally biased region" description="Basic residues" evidence="1">
    <location>
        <begin position="202"/>
        <end position="216"/>
    </location>
</feature>
<sequence length="261" mass="28313">DQSRDRHPRRTRGAGRRPAQGVRLRQHRGGRARRGERHLPDRPVHGDHGPVRLRQVDLHALPGRPGPAHLRRGDRGRRAAVGDVGQAADHAAPRQGRLHLPAVQPAADADRRGEHHAAAGDRRPQAGQGLVRPGRHRGQPQGPAPAPADRAVRRPAAAGRLRPRADHPAGRHLRRRAHRQPRLPQQRRGAGVPAQVGVRARPDHRHGHPRALRRGVRGPGAVPGRRADRRRDAAADRGLGAGPHEEPRAGPGHDVRAGGCV</sequence>
<proteinExistence type="predicted"/>
<dbReference type="AlphaFoldDB" id="A0A6J4JC77"/>
<feature type="compositionally biased region" description="Basic residues" evidence="1">
    <location>
        <begin position="24"/>
        <end position="36"/>
    </location>
</feature>
<feature type="compositionally biased region" description="Basic and acidic residues" evidence="1">
    <location>
        <begin position="108"/>
        <end position="124"/>
    </location>
</feature>
<feature type="compositionally biased region" description="Basic and acidic residues" evidence="1">
    <location>
        <begin position="37"/>
        <end position="57"/>
    </location>
</feature>
<feature type="compositionally biased region" description="Low complexity" evidence="1">
    <location>
        <begin position="182"/>
        <end position="191"/>
    </location>
</feature>
<organism evidence="2">
    <name type="scientific">uncultured Mycobacteriales bacterium</name>
    <dbReference type="NCBI Taxonomy" id="581187"/>
    <lineage>
        <taxon>Bacteria</taxon>
        <taxon>Bacillati</taxon>
        <taxon>Actinomycetota</taxon>
        <taxon>Actinomycetes</taxon>
        <taxon>Mycobacteriales</taxon>
        <taxon>environmental samples</taxon>
    </lineage>
</organism>
<evidence type="ECO:0000256" key="1">
    <source>
        <dbReference type="SAM" id="MobiDB-lite"/>
    </source>
</evidence>
<feature type="compositionally biased region" description="Low complexity" evidence="1">
    <location>
        <begin position="79"/>
        <end position="90"/>
    </location>
</feature>
<protein>
    <submittedName>
        <fullName evidence="2">ABC transporter, ATP-binding protein</fullName>
    </submittedName>
</protein>